<feature type="transmembrane region" description="Helical" evidence="7">
    <location>
        <begin position="321"/>
        <end position="342"/>
    </location>
</feature>
<accession>A0A0M3Q9T3</accession>
<dbReference type="InterPro" id="IPR022369">
    <property type="entry name" value="Integral_membrane_TerC_rswitch"/>
</dbReference>
<keyword evidence="3 7" id="KW-0812">Transmembrane</keyword>
<name>A0A0M3Q9T3_9CORY</name>
<feature type="transmembrane region" description="Helical" evidence="7">
    <location>
        <begin position="250"/>
        <end position="271"/>
    </location>
</feature>
<feature type="transmembrane region" description="Helical" evidence="7">
    <location>
        <begin position="127"/>
        <end position="150"/>
    </location>
</feature>
<evidence type="ECO:0000313" key="8">
    <source>
        <dbReference type="EMBL" id="ALC06153.1"/>
    </source>
</evidence>
<feature type="transmembrane region" description="Helical" evidence="7">
    <location>
        <begin position="24"/>
        <end position="46"/>
    </location>
</feature>
<dbReference type="PANTHER" id="PTHR30238">
    <property type="entry name" value="MEMBRANE BOUND PREDICTED REDOX MODULATOR"/>
    <property type="match status" value="1"/>
</dbReference>
<dbReference type="GO" id="GO:0016020">
    <property type="term" value="C:membrane"/>
    <property type="evidence" value="ECO:0007669"/>
    <property type="project" value="UniProtKB-SubCell"/>
</dbReference>
<evidence type="ECO:0000256" key="6">
    <source>
        <dbReference type="SAM" id="MobiDB-lite"/>
    </source>
</evidence>
<evidence type="ECO:0000256" key="4">
    <source>
        <dbReference type="ARBA" id="ARBA00022989"/>
    </source>
</evidence>
<comment type="subcellular location">
    <subcellularLocation>
        <location evidence="1">Membrane</location>
        <topology evidence="1">Multi-pass membrane protein</topology>
    </subcellularLocation>
</comment>
<proteinExistence type="inferred from homology"/>
<evidence type="ECO:0000256" key="2">
    <source>
        <dbReference type="ARBA" id="ARBA00007511"/>
    </source>
</evidence>
<dbReference type="NCBIfam" id="TIGR03718">
    <property type="entry name" value="R_switched_Alx"/>
    <property type="match status" value="1"/>
</dbReference>
<evidence type="ECO:0000313" key="9">
    <source>
        <dbReference type="Proteomes" id="UP000068067"/>
    </source>
</evidence>
<dbReference type="Pfam" id="PF03741">
    <property type="entry name" value="TerC"/>
    <property type="match status" value="1"/>
</dbReference>
<evidence type="ECO:0000256" key="7">
    <source>
        <dbReference type="SAM" id="Phobius"/>
    </source>
</evidence>
<feature type="transmembrane region" description="Helical" evidence="7">
    <location>
        <begin position="278"/>
        <end position="301"/>
    </location>
</feature>
<dbReference type="PATRIC" id="fig|931089.4.peg.1773"/>
<evidence type="ECO:0000256" key="5">
    <source>
        <dbReference type="ARBA" id="ARBA00023136"/>
    </source>
</evidence>
<dbReference type="EMBL" id="CP009220">
    <property type="protein sequence ID" value="ALC06153.1"/>
    <property type="molecule type" value="Genomic_DNA"/>
</dbReference>
<gene>
    <name evidence="8" type="ORF">CDES_08805</name>
</gene>
<keyword evidence="4 7" id="KW-1133">Transmembrane helix</keyword>
<comment type="similarity">
    <text evidence="2">Belongs to the TerC family.</text>
</comment>
<keyword evidence="5 7" id="KW-0472">Membrane</keyword>
<evidence type="ECO:0000256" key="3">
    <source>
        <dbReference type="ARBA" id="ARBA00022692"/>
    </source>
</evidence>
<dbReference type="STRING" id="931089.CDES_08805"/>
<dbReference type="PANTHER" id="PTHR30238:SF0">
    <property type="entry name" value="THYLAKOID MEMBRANE PROTEIN TERC, CHLOROPLASTIC"/>
    <property type="match status" value="1"/>
</dbReference>
<dbReference type="AlphaFoldDB" id="A0A0M3Q9T3"/>
<dbReference type="KEGG" id="cdx:CDES_08805"/>
<feature type="transmembrane region" description="Helical" evidence="7">
    <location>
        <begin position="101"/>
        <end position="120"/>
    </location>
</feature>
<feature type="transmembrane region" description="Helical" evidence="7">
    <location>
        <begin position="221"/>
        <end position="244"/>
    </location>
</feature>
<sequence length="397" mass="44287">MGETSGSYIVYQEPEVLFVMEVNLVTWLITIAVIAGFFVFDFYSHVRTPHEPTLKESAWWSLFYVGLACVFGIFLWFVWGEPGNPHQHGIEFFTGYVTEKALSVDNLFIFALIMAAFKIPRKYQQKVLLIGIALALIFRLLFILLGAAVIEAWSDVFYIFSIWLIYTAVKLLWDEVRDTPETDPNDMFIIKALRKVIPVTEGYHGDKLTHRAGGKLHLTPLFVALVSIGMVDLMFALDSIPAIYGITTEPYIVFTTNAFALLGLRQMYFLLDGLLDRLVYLPYGLGIILLFIGAKLGLHALHENNLPFINGGENVSAPEVSTVFSLVFIIGVLTITVIASIIKNKRDENQGGIPPKWNTAKHEGDKWPTGEGEDAQSVSDSAAGTVTEGSSHTRDEK</sequence>
<reference evidence="8 9" key="1">
    <citation type="submission" date="2014-08" db="EMBL/GenBank/DDBJ databases">
        <title>Complete genome sequence of Corynebacterium deserti GIMN1.010 (=DSM 45689), isolated from desert sand in western China.</title>
        <authorList>
            <person name="Ruckert C."/>
            <person name="Albersmeier A."/>
            <person name="Kalinowski J."/>
        </authorList>
    </citation>
    <scope>NUCLEOTIDE SEQUENCE [LARGE SCALE GENOMIC DNA]</scope>
    <source>
        <strain evidence="8 9">GIMN1.010</strain>
    </source>
</reference>
<keyword evidence="9" id="KW-1185">Reference proteome</keyword>
<feature type="transmembrane region" description="Helical" evidence="7">
    <location>
        <begin position="58"/>
        <end position="79"/>
    </location>
</feature>
<dbReference type="InterPro" id="IPR005496">
    <property type="entry name" value="Integral_membrane_TerC"/>
</dbReference>
<feature type="region of interest" description="Disordered" evidence="6">
    <location>
        <begin position="351"/>
        <end position="397"/>
    </location>
</feature>
<dbReference type="Proteomes" id="UP000068067">
    <property type="component" value="Chromosome"/>
</dbReference>
<feature type="compositionally biased region" description="Polar residues" evidence="6">
    <location>
        <begin position="376"/>
        <end position="390"/>
    </location>
</feature>
<feature type="transmembrane region" description="Helical" evidence="7">
    <location>
        <begin position="156"/>
        <end position="173"/>
    </location>
</feature>
<evidence type="ECO:0000256" key="1">
    <source>
        <dbReference type="ARBA" id="ARBA00004141"/>
    </source>
</evidence>
<organism evidence="8 9">
    <name type="scientific">Corynebacterium deserti GIMN1.010</name>
    <dbReference type="NCBI Taxonomy" id="931089"/>
    <lineage>
        <taxon>Bacteria</taxon>
        <taxon>Bacillati</taxon>
        <taxon>Actinomycetota</taxon>
        <taxon>Actinomycetes</taxon>
        <taxon>Mycobacteriales</taxon>
        <taxon>Corynebacteriaceae</taxon>
        <taxon>Corynebacterium</taxon>
    </lineage>
</organism>
<protein>
    <submittedName>
        <fullName evidence="8">Membrane protein TerC</fullName>
    </submittedName>
</protein>